<dbReference type="Proteomes" id="UP001500655">
    <property type="component" value="Unassembled WGS sequence"/>
</dbReference>
<sequence>MRKGGAFVYPTQQPERRDEQNAETWPTPNPTSDNVFRTPEPRAERGVEFTDDPYAAPVTGMDATRSFDPWNFRPDSGLPSAQDIIGYHVEATDGRCGKVEEVHGAANGSFLVVDTGPWIFGHKAMLPAGVVTNVDHVDRNVYVDRTKDEIKNSPEVDAGMYTDATHREKVESYYATYYGFPPGGAAR</sequence>
<dbReference type="Gene3D" id="3.90.50.10">
    <property type="entry name" value="Photosynthetic Reaction Center, subunit H, domain 2"/>
    <property type="match status" value="1"/>
</dbReference>
<protein>
    <recommendedName>
        <fullName evidence="4">PRC-barrel domain containing protein</fullName>
    </recommendedName>
</protein>
<evidence type="ECO:0008006" key="4">
    <source>
        <dbReference type="Google" id="ProtNLM"/>
    </source>
</evidence>
<feature type="region of interest" description="Disordered" evidence="1">
    <location>
        <begin position="1"/>
        <end position="55"/>
    </location>
</feature>
<feature type="compositionally biased region" description="Polar residues" evidence="1">
    <location>
        <begin position="22"/>
        <end position="35"/>
    </location>
</feature>
<name>A0ABP4WCY0_9ACTN</name>
<evidence type="ECO:0000313" key="3">
    <source>
        <dbReference type="Proteomes" id="UP001500655"/>
    </source>
</evidence>
<dbReference type="InterPro" id="IPR011033">
    <property type="entry name" value="PRC_barrel-like_sf"/>
</dbReference>
<organism evidence="2 3">
    <name type="scientific">Luedemannella helvata</name>
    <dbReference type="NCBI Taxonomy" id="349315"/>
    <lineage>
        <taxon>Bacteria</taxon>
        <taxon>Bacillati</taxon>
        <taxon>Actinomycetota</taxon>
        <taxon>Actinomycetes</taxon>
        <taxon>Micromonosporales</taxon>
        <taxon>Micromonosporaceae</taxon>
        <taxon>Luedemannella</taxon>
    </lineage>
</organism>
<evidence type="ECO:0000313" key="2">
    <source>
        <dbReference type="EMBL" id="GAA1750348.1"/>
    </source>
</evidence>
<reference evidence="3" key="1">
    <citation type="journal article" date="2019" name="Int. J. Syst. Evol. Microbiol.">
        <title>The Global Catalogue of Microorganisms (GCM) 10K type strain sequencing project: providing services to taxonomists for standard genome sequencing and annotation.</title>
        <authorList>
            <consortium name="The Broad Institute Genomics Platform"/>
            <consortium name="The Broad Institute Genome Sequencing Center for Infectious Disease"/>
            <person name="Wu L."/>
            <person name="Ma J."/>
        </authorList>
    </citation>
    <scope>NUCLEOTIDE SEQUENCE [LARGE SCALE GENOMIC DNA]</scope>
    <source>
        <strain evidence="3">JCM 13249</strain>
    </source>
</reference>
<evidence type="ECO:0000256" key="1">
    <source>
        <dbReference type="SAM" id="MobiDB-lite"/>
    </source>
</evidence>
<comment type="caution">
    <text evidence="2">The sequence shown here is derived from an EMBL/GenBank/DDBJ whole genome shotgun (WGS) entry which is preliminary data.</text>
</comment>
<gene>
    <name evidence="2" type="ORF">GCM10009681_21870</name>
</gene>
<accession>A0ABP4WCY0</accession>
<keyword evidence="3" id="KW-1185">Reference proteome</keyword>
<dbReference type="SUPFAM" id="SSF50346">
    <property type="entry name" value="PRC-barrel domain"/>
    <property type="match status" value="1"/>
</dbReference>
<proteinExistence type="predicted"/>
<feature type="compositionally biased region" description="Basic and acidic residues" evidence="1">
    <location>
        <begin position="39"/>
        <end position="48"/>
    </location>
</feature>
<dbReference type="EMBL" id="BAAALS010000008">
    <property type="protein sequence ID" value="GAA1750348.1"/>
    <property type="molecule type" value="Genomic_DNA"/>
</dbReference>
<dbReference type="InterPro" id="IPR014747">
    <property type="entry name" value="Bac_photo_RC_H_C"/>
</dbReference>